<evidence type="ECO:0000313" key="10">
    <source>
        <dbReference type="EMBL" id="GAA0472640.1"/>
    </source>
</evidence>
<dbReference type="GO" id="GO:0005886">
    <property type="term" value="C:plasma membrane"/>
    <property type="evidence" value="ECO:0007669"/>
    <property type="project" value="UniProtKB-SubCell"/>
</dbReference>
<dbReference type="SUPFAM" id="SSF56524">
    <property type="entry name" value="Oxidoreductase molybdopterin-binding domain"/>
    <property type="match status" value="1"/>
</dbReference>
<dbReference type="Pfam" id="PF00174">
    <property type="entry name" value="Oxidored_molyb"/>
    <property type="match status" value="1"/>
</dbReference>
<keyword evidence="3 7" id="KW-0812">Transmembrane</keyword>
<dbReference type="EMBL" id="BAAADN010000058">
    <property type="protein sequence ID" value="GAA0472640.1"/>
    <property type="molecule type" value="Genomic_DNA"/>
</dbReference>
<evidence type="ECO:0000256" key="7">
    <source>
        <dbReference type="SAM" id="Phobius"/>
    </source>
</evidence>
<evidence type="ECO:0000256" key="2">
    <source>
        <dbReference type="ARBA" id="ARBA00022475"/>
    </source>
</evidence>
<feature type="transmembrane region" description="Helical" evidence="7">
    <location>
        <begin position="178"/>
        <end position="198"/>
    </location>
</feature>
<feature type="transmembrane region" description="Helical" evidence="7">
    <location>
        <begin position="324"/>
        <end position="344"/>
    </location>
</feature>
<dbReference type="InterPro" id="IPR036374">
    <property type="entry name" value="OxRdtase_Mopterin-bd_sf"/>
</dbReference>
<evidence type="ECO:0008006" key="12">
    <source>
        <dbReference type="Google" id="ProtNLM"/>
    </source>
</evidence>
<dbReference type="Pfam" id="PF01292">
    <property type="entry name" value="Ni_hydr_CYTB"/>
    <property type="match status" value="1"/>
</dbReference>
<dbReference type="SUPFAM" id="SSF81342">
    <property type="entry name" value="Transmembrane di-heme cytochromes"/>
    <property type="match status" value="1"/>
</dbReference>
<keyword evidence="5 7" id="KW-0472">Membrane</keyword>
<evidence type="ECO:0000259" key="8">
    <source>
        <dbReference type="Pfam" id="PF00174"/>
    </source>
</evidence>
<accession>A0AAV3SKX5</accession>
<dbReference type="GO" id="GO:0009055">
    <property type="term" value="F:electron transfer activity"/>
    <property type="evidence" value="ECO:0007669"/>
    <property type="project" value="InterPro"/>
</dbReference>
<evidence type="ECO:0000256" key="5">
    <source>
        <dbReference type="ARBA" id="ARBA00023136"/>
    </source>
</evidence>
<reference evidence="10" key="1">
    <citation type="journal article" date="2014" name="Int. J. Syst. Evol. Microbiol.">
        <title>Complete genome sequence of Corynebacterium casei LMG S-19264T (=DSM 44701T), isolated from a smear-ripened cheese.</title>
        <authorList>
            <consortium name="US DOE Joint Genome Institute (JGI-PGF)"/>
            <person name="Walter F."/>
            <person name="Albersmeier A."/>
            <person name="Kalinowski J."/>
            <person name="Ruckert C."/>
        </authorList>
    </citation>
    <scope>NUCLEOTIDE SEQUENCE</scope>
    <source>
        <strain evidence="10">JCM 12289</strain>
    </source>
</reference>
<feature type="region of interest" description="Disordered" evidence="6">
    <location>
        <begin position="81"/>
        <end position="151"/>
    </location>
</feature>
<evidence type="ECO:0000256" key="6">
    <source>
        <dbReference type="SAM" id="MobiDB-lite"/>
    </source>
</evidence>
<keyword evidence="2" id="KW-1003">Cell membrane</keyword>
<evidence type="ECO:0000313" key="11">
    <source>
        <dbReference type="Proteomes" id="UP001500962"/>
    </source>
</evidence>
<feature type="transmembrane region" description="Helical" evidence="7">
    <location>
        <begin position="39"/>
        <end position="56"/>
    </location>
</feature>
<feature type="domain" description="Cytochrome b561 bacterial/Ni-hydrogenase" evidence="9">
    <location>
        <begin position="168"/>
        <end position="308"/>
    </location>
</feature>
<dbReference type="Gene3D" id="3.90.420.10">
    <property type="entry name" value="Oxidoreductase, molybdopterin-binding domain"/>
    <property type="match status" value="1"/>
</dbReference>
<keyword evidence="4 7" id="KW-1133">Transmembrane helix</keyword>
<dbReference type="Gene3D" id="1.20.950.20">
    <property type="entry name" value="Transmembrane di-heme cytochromes, Chain C"/>
    <property type="match status" value="1"/>
</dbReference>
<feature type="transmembrane region" description="Helical" evidence="7">
    <location>
        <begin position="283"/>
        <end position="304"/>
    </location>
</feature>
<evidence type="ECO:0000256" key="4">
    <source>
        <dbReference type="ARBA" id="ARBA00022989"/>
    </source>
</evidence>
<feature type="transmembrane region" description="Helical" evidence="7">
    <location>
        <begin position="241"/>
        <end position="262"/>
    </location>
</feature>
<evidence type="ECO:0000256" key="3">
    <source>
        <dbReference type="ARBA" id="ARBA00022692"/>
    </source>
</evidence>
<reference evidence="10" key="2">
    <citation type="submission" date="2023-12" db="EMBL/GenBank/DDBJ databases">
        <authorList>
            <person name="Sun Q."/>
            <person name="Inoue M."/>
        </authorList>
    </citation>
    <scope>NUCLEOTIDE SEQUENCE</scope>
    <source>
        <strain evidence="10">JCM 12289</strain>
    </source>
</reference>
<comment type="subcellular location">
    <subcellularLocation>
        <location evidence="1">Cell membrane</location>
        <topology evidence="1">Multi-pass membrane protein</topology>
    </subcellularLocation>
</comment>
<comment type="caution">
    <text evidence="10">The sequence shown here is derived from an EMBL/GenBank/DDBJ whole genome shotgun (WGS) entry which is preliminary data.</text>
</comment>
<name>A0AAV3SKX5_HALDO</name>
<dbReference type="AlphaFoldDB" id="A0AAV3SKX5"/>
<dbReference type="GO" id="GO:0022904">
    <property type="term" value="P:respiratory electron transport chain"/>
    <property type="evidence" value="ECO:0007669"/>
    <property type="project" value="InterPro"/>
</dbReference>
<dbReference type="PANTHER" id="PTHR43032:SF2">
    <property type="entry name" value="BLL0505 PROTEIN"/>
    <property type="match status" value="1"/>
</dbReference>
<protein>
    <recommendedName>
        <fullName evidence="12">Oxidoreductase</fullName>
    </recommendedName>
</protein>
<dbReference type="InterPro" id="IPR011577">
    <property type="entry name" value="Cyt_b561_bac/Ni-Hgenase"/>
</dbReference>
<evidence type="ECO:0000256" key="1">
    <source>
        <dbReference type="ARBA" id="ARBA00004651"/>
    </source>
</evidence>
<dbReference type="Proteomes" id="UP001500962">
    <property type="component" value="Unassembled WGS sequence"/>
</dbReference>
<feature type="domain" description="Oxidoreductase molybdopterin-binding" evidence="8">
    <location>
        <begin position="410"/>
        <end position="552"/>
    </location>
</feature>
<sequence length="578" mass="65081">MSNLPAYFVMAWLELKNMFGSTYIVTPSDVPDMALEFPWWLRLAHVFNLLFMLLLIRSGIGIIGAHPRFYWSDDAIPGTEWLRTGDEERPTNIDKERIGGDDEQRRPTATEPVSEEATDGGVSTESAELPSPERSSGRTSKRVSKEKEGVWTAEDEADPYSSWLALPGKDNLGLSRHWHYWGVAGWLITGGLYVVLLFGTGQWDRLVPTSWSIFPQAIDALVTYAQLQIPEAAGYNALQQLTYFAVIFVLSPLMIVTGVLQAPAMRAHFPGWFSHIRQKVRSIHLLGMLAFVVFIVGHVSLVVAHGFSEEMAKILLGSADASHSLALALTAVWIGGAVAFLVIADRASLKWPMRTKKLLEIGLDSLLKRVFHHHTDIVDEESELQTSSEFARVNGKAPRNDDYRAHVAEDFANWRLTVGGLVENELELSLDELQELPRQSQTTRHDCIQGWTYVAQWGGVPVNELIDRCNPVEEAEWVVFHTLDEKWEEPDVDGYYYEAIRMDKATEQGTLLADEMNHEPLPIAHGAPLRLRLRTQLGYKMAKWVTHVEFVENFDDIGKGQGGWRDDVLNYFPNSADI</sequence>
<dbReference type="PANTHER" id="PTHR43032">
    <property type="entry name" value="PROTEIN-METHIONINE-SULFOXIDE REDUCTASE"/>
    <property type="match status" value="1"/>
</dbReference>
<organism evidence="10 11">
    <name type="scientific">Halococcus dombrowskii</name>
    <dbReference type="NCBI Taxonomy" id="179637"/>
    <lineage>
        <taxon>Archaea</taxon>
        <taxon>Methanobacteriati</taxon>
        <taxon>Methanobacteriota</taxon>
        <taxon>Stenosarchaea group</taxon>
        <taxon>Halobacteria</taxon>
        <taxon>Halobacteriales</taxon>
        <taxon>Halococcaceae</taxon>
        <taxon>Halococcus</taxon>
    </lineage>
</organism>
<dbReference type="InterPro" id="IPR016174">
    <property type="entry name" value="Di-haem_cyt_TM"/>
</dbReference>
<proteinExistence type="predicted"/>
<feature type="compositionally biased region" description="Basic and acidic residues" evidence="6">
    <location>
        <begin position="83"/>
        <end position="108"/>
    </location>
</feature>
<gene>
    <name evidence="10" type="ORF">GCM10008985_31700</name>
</gene>
<dbReference type="InterPro" id="IPR000572">
    <property type="entry name" value="OxRdtase_Mopterin-bd_dom"/>
</dbReference>
<evidence type="ECO:0000259" key="9">
    <source>
        <dbReference type="Pfam" id="PF01292"/>
    </source>
</evidence>